<dbReference type="EMBL" id="BTFZ01000001">
    <property type="protein sequence ID" value="GMM32901.1"/>
    <property type="molecule type" value="Genomic_DNA"/>
</dbReference>
<feature type="coiled-coil region" evidence="1">
    <location>
        <begin position="570"/>
        <end position="622"/>
    </location>
</feature>
<evidence type="ECO:0000259" key="2">
    <source>
        <dbReference type="Pfam" id="PF12808"/>
    </source>
</evidence>
<gene>
    <name evidence="3" type="ORF">DASC09_002260</name>
</gene>
<dbReference type="Pfam" id="PF12808">
    <property type="entry name" value="Mto2_bdg"/>
    <property type="match status" value="1"/>
</dbReference>
<sequence>MSTLHDELLLDSIDNYNIEGAAYSSNNANNLQKQLINYKLQQKILSDLLRQVLSGDPNEYKNDFNPILLHPLVNQLIDLLEGLVGNNKSKVMKYNNEEEKLTIEDQLFKIRQEPSLLAKFQEVIRFFGVLANELNSNFGNLKKLLFIQSEKIGYLQYLMTNHIKESGHIIQAIGSQRQISKDIKSEAAATENDYLIKISNLNSQTNYLNDTILKKDQELQSLRDEVGSLRKLTKVRDELNDRKFKELEDKYQEELDEKDQIIEELRAQLAGARNVTTTSAISSSNSLASEALKIRQLNRNLEELSNKNFQNIIGEDAKQINIYSNFTEENLIENNLVETIGILNSKLIEKNAMLEKINATIQQINKDHNELLNDRLSLKKKLMSQQSHMNALSERFETLEGDIQNCIFNFHSLLSLNIDTYRFFSDALFNTIDRESIEQVRTKIQKLDKLNGKNLNFEKILYYAQAVHRYFETAVESVVSDHRNYIADAEEKQRKDTGQIKELQVGNDKLKRMLIMMKAESGQTNELYEKMEHLMIENDELRQLTKSQQRAMMSTADGPADGMHGSSGNLNEVDMKVEELQKRFKAERERRVLEHRSAQLSIQELMDENKELKNSLSESRLMLME</sequence>
<comment type="caution">
    <text evidence="3">The sequence shown here is derived from an EMBL/GenBank/DDBJ whole genome shotgun (WGS) entry which is preliminary data.</text>
</comment>
<dbReference type="Proteomes" id="UP001360560">
    <property type="component" value="Unassembled WGS sequence"/>
</dbReference>
<feature type="coiled-coil region" evidence="1">
    <location>
        <begin position="354"/>
        <end position="381"/>
    </location>
</feature>
<evidence type="ECO:0000256" key="1">
    <source>
        <dbReference type="SAM" id="Coils"/>
    </source>
</evidence>
<dbReference type="GeneID" id="90070880"/>
<dbReference type="RefSeq" id="XP_064849901.1">
    <property type="nucleotide sequence ID" value="XM_064993829.1"/>
</dbReference>
<evidence type="ECO:0000313" key="3">
    <source>
        <dbReference type="EMBL" id="GMM32901.1"/>
    </source>
</evidence>
<reference evidence="3 4" key="1">
    <citation type="journal article" date="2023" name="Elife">
        <title>Identification of key yeast species and microbe-microbe interactions impacting larval growth of Drosophila in the wild.</title>
        <authorList>
            <person name="Mure A."/>
            <person name="Sugiura Y."/>
            <person name="Maeda R."/>
            <person name="Honda K."/>
            <person name="Sakurai N."/>
            <person name="Takahashi Y."/>
            <person name="Watada M."/>
            <person name="Katoh T."/>
            <person name="Gotoh A."/>
            <person name="Gotoh Y."/>
            <person name="Taniguchi I."/>
            <person name="Nakamura K."/>
            <person name="Hayashi T."/>
            <person name="Katayama T."/>
            <person name="Uemura T."/>
            <person name="Hattori Y."/>
        </authorList>
    </citation>
    <scope>NUCLEOTIDE SEQUENCE [LARGE SCALE GENOMIC DNA]</scope>
    <source>
        <strain evidence="3 4">SC-9</strain>
    </source>
</reference>
<evidence type="ECO:0000313" key="4">
    <source>
        <dbReference type="Proteomes" id="UP001360560"/>
    </source>
</evidence>
<feature type="domain" description="Mto1-like Mto2p-binding" evidence="2">
    <location>
        <begin position="578"/>
        <end position="620"/>
    </location>
</feature>
<keyword evidence="1" id="KW-0175">Coiled coil</keyword>
<proteinExistence type="predicted"/>
<accession>A0AAV5QDS9</accession>
<name>A0AAV5QDS9_9ASCO</name>
<protein>
    <recommendedName>
        <fullName evidence="2">Mto1-like Mto2p-binding domain-containing protein</fullName>
    </recommendedName>
</protein>
<dbReference type="AlphaFoldDB" id="A0AAV5QDS9"/>
<keyword evidence="4" id="KW-1185">Reference proteome</keyword>
<feature type="coiled-coil region" evidence="1">
    <location>
        <begin position="244"/>
        <end position="307"/>
    </location>
</feature>
<dbReference type="InterPro" id="IPR024545">
    <property type="entry name" value="Mto1-like_Mto2p-bd"/>
</dbReference>
<organism evidence="3 4">
    <name type="scientific">Saccharomycopsis crataegensis</name>
    <dbReference type="NCBI Taxonomy" id="43959"/>
    <lineage>
        <taxon>Eukaryota</taxon>
        <taxon>Fungi</taxon>
        <taxon>Dikarya</taxon>
        <taxon>Ascomycota</taxon>
        <taxon>Saccharomycotina</taxon>
        <taxon>Saccharomycetes</taxon>
        <taxon>Saccharomycopsidaceae</taxon>
        <taxon>Saccharomycopsis</taxon>
    </lineage>
</organism>